<dbReference type="RefSeq" id="WP_091085042.1">
    <property type="nucleotide sequence ID" value="NZ_FOHX01000007.1"/>
</dbReference>
<gene>
    <name evidence="2" type="ORF">SAMN05421811_107400</name>
</gene>
<feature type="transmembrane region" description="Helical" evidence="1">
    <location>
        <begin position="95"/>
        <end position="112"/>
    </location>
</feature>
<dbReference type="OrthoDB" id="3538482at2"/>
<feature type="transmembrane region" description="Helical" evidence="1">
    <location>
        <begin position="210"/>
        <end position="234"/>
    </location>
</feature>
<proteinExistence type="predicted"/>
<dbReference type="Proteomes" id="UP000199361">
    <property type="component" value="Unassembled WGS sequence"/>
</dbReference>
<accession>A0A1I0KBD6</accession>
<evidence type="ECO:0000313" key="2">
    <source>
        <dbReference type="EMBL" id="SEU21667.1"/>
    </source>
</evidence>
<feature type="transmembrane region" description="Helical" evidence="1">
    <location>
        <begin position="240"/>
        <end position="260"/>
    </location>
</feature>
<dbReference type="STRING" id="568860.SAMN05421811_107400"/>
<evidence type="ECO:0000313" key="3">
    <source>
        <dbReference type="Proteomes" id="UP000199361"/>
    </source>
</evidence>
<sequence>MPPRRRSTLLALIVTGVYVAAVAVAGVVAAATGDLALLWRLTIMQEPDAGATGQDVLIAVLASVPWAWALWQCLRGPLETASREEEEPRVRRARFALYAAAATTLLLHPLPAPWPWWADTVSALSMWAVAVLIHPVLVRPALRPRLARAETIRSAGAVAFGGMTVLALLGLVGLPEIDPLYLVVGVATLIWTVLVLLAQRDHERWRPVTVAYGIAALVTPYVSVLVAAVLVMSGTPVEPVSAPVGGLGALAGALQVIWLARSGHDLAAPASRPVPVTG</sequence>
<dbReference type="EMBL" id="FOHX01000007">
    <property type="protein sequence ID" value="SEU21667.1"/>
    <property type="molecule type" value="Genomic_DNA"/>
</dbReference>
<keyword evidence="3" id="KW-1185">Reference proteome</keyword>
<dbReference type="AlphaFoldDB" id="A0A1I0KBD6"/>
<feature type="transmembrane region" description="Helical" evidence="1">
    <location>
        <begin position="124"/>
        <end position="142"/>
    </location>
</feature>
<keyword evidence="1" id="KW-0812">Transmembrane</keyword>
<name>A0A1I0KBD6_9ACTN</name>
<keyword evidence="1" id="KW-1133">Transmembrane helix</keyword>
<feature type="transmembrane region" description="Helical" evidence="1">
    <location>
        <begin position="54"/>
        <end position="74"/>
    </location>
</feature>
<protein>
    <submittedName>
        <fullName evidence="2">Uncharacterized protein</fullName>
    </submittedName>
</protein>
<feature type="transmembrane region" description="Helical" evidence="1">
    <location>
        <begin position="154"/>
        <end position="174"/>
    </location>
</feature>
<evidence type="ECO:0000256" key="1">
    <source>
        <dbReference type="SAM" id="Phobius"/>
    </source>
</evidence>
<feature type="transmembrane region" description="Helical" evidence="1">
    <location>
        <begin position="180"/>
        <end position="198"/>
    </location>
</feature>
<reference evidence="2 3" key="1">
    <citation type="submission" date="2016-10" db="EMBL/GenBank/DDBJ databases">
        <authorList>
            <person name="de Groot N.N."/>
        </authorList>
    </citation>
    <scope>NUCLEOTIDE SEQUENCE [LARGE SCALE GENOMIC DNA]</scope>
    <source>
        <strain evidence="2 3">CGMCC 4.5598</strain>
    </source>
</reference>
<organism evidence="2 3">
    <name type="scientific">Nonomuraea wenchangensis</name>
    <dbReference type="NCBI Taxonomy" id="568860"/>
    <lineage>
        <taxon>Bacteria</taxon>
        <taxon>Bacillati</taxon>
        <taxon>Actinomycetota</taxon>
        <taxon>Actinomycetes</taxon>
        <taxon>Streptosporangiales</taxon>
        <taxon>Streptosporangiaceae</taxon>
        <taxon>Nonomuraea</taxon>
    </lineage>
</organism>
<keyword evidence="1" id="KW-0472">Membrane</keyword>